<feature type="non-terminal residue" evidence="2">
    <location>
        <position position="1"/>
    </location>
</feature>
<dbReference type="PANTHER" id="PTHR13223">
    <property type="entry name" value="ACIDIC FIBROBLAST GROWTH FACTOR INTRACELLULAR BINDING PROTEIN"/>
    <property type="match status" value="1"/>
</dbReference>
<dbReference type="PANTHER" id="PTHR13223:SF2">
    <property type="entry name" value="ACIDIC FIBROBLAST GROWTH FACTOR INTRACELLULAR-BINDING PROTEIN"/>
    <property type="match status" value="1"/>
</dbReference>
<dbReference type="InterPro" id="IPR008614">
    <property type="entry name" value="FIBP"/>
</dbReference>
<protein>
    <submittedName>
        <fullName evidence="2">FIBP protein</fullName>
    </submittedName>
</protein>
<feature type="chain" id="PRO_5032322949" evidence="1">
    <location>
        <begin position="19"/>
        <end position="1348"/>
    </location>
</feature>
<dbReference type="Pfam" id="PF05427">
    <property type="entry name" value="FIBP"/>
    <property type="match status" value="1"/>
</dbReference>
<evidence type="ECO:0000313" key="2">
    <source>
        <dbReference type="EMBL" id="KAG5325496.1"/>
    </source>
</evidence>
<keyword evidence="3" id="KW-1185">Reference proteome</keyword>
<feature type="signal peptide" evidence="1">
    <location>
        <begin position="1"/>
        <end position="18"/>
    </location>
</feature>
<dbReference type="Gene3D" id="2.60.120.970">
    <property type="match status" value="1"/>
</dbReference>
<dbReference type="EMBL" id="JAANIA010000268">
    <property type="protein sequence ID" value="KAG5325496.1"/>
    <property type="molecule type" value="Genomic_DNA"/>
</dbReference>
<proteinExistence type="predicted"/>
<reference evidence="2" key="1">
    <citation type="submission" date="2020-02" db="EMBL/GenBank/DDBJ databases">
        <title>Relaxed selection underlies rapid genomic changes in the transitions from sociality to social parasitism in ants.</title>
        <authorList>
            <person name="Bi X."/>
        </authorList>
    </citation>
    <scope>NUCLEOTIDE SEQUENCE</scope>
    <source>
        <strain evidence="2">BGI-DK2014c</strain>
        <tissue evidence="2">Whole body</tissue>
    </source>
</reference>
<evidence type="ECO:0000256" key="1">
    <source>
        <dbReference type="SAM" id="SignalP"/>
    </source>
</evidence>
<dbReference type="Proteomes" id="UP000668214">
    <property type="component" value="Unassembled WGS sequence"/>
</dbReference>
<dbReference type="GO" id="GO:0005634">
    <property type="term" value="C:nucleus"/>
    <property type="evidence" value="ECO:0007669"/>
    <property type="project" value="TreeGrafter"/>
</dbReference>
<gene>
    <name evidence="2" type="primary">Fibp</name>
    <name evidence="2" type="ORF">G6Z78_0006821</name>
</gene>
<feature type="non-terminal residue" evidence="2">
    <location>
        <position position="1348"/>
    </location>
</feature>
<accession>A0A836F381</accession>
<evidence type="ECO:0000313" key="3">
    <source>
        <dbReference type="Proteomes" id="UP000668214"/>
    </source>
</evidence>
<organism evidence="2 3">
    <name type="scientific">Pseudoatta argentina</name>
    <dbReference type="NCBI Taxonomy" id="621737"/>
    <lineage>
        <taxon>Eukaryota</taxon>
        <taxon>Metazoa</taxon>
        <taxon>Ecdysozoa</taxon>
        <taxon>Arthropoda</taxon>
        <taxon>Hexapoda</taxon>
        <taxon>Insecta</taxon>
        <taxon>Pterygota</taxon>
        <taxon>Neoptera</taxon>
        <taxon>Endopterygota</taxon>
        <taxon>Hymenoptera</taxon>
        <taxon>Apocrita</taxon>
        <taxon>Aculeata</taxon>
        <taxon>Formicoidea</taxon>
        <taxon>Formicidae</taxon>
        <taxon>Myrmicinae</taxon>
        <taxon>Pseudoatta</taxon>
    </lineage>
</organism>
<comment type="caution">
    <text evidence="2">The sequence shown here is derived from an EMBL/GenBank/DDBJ whole genome shotgun (WGS) entry which is preliminary data.</text>
</comment>
<sequence length="1348" mass="154160">MRLFMEIFFVLLIGSIAAQWAISPLRIHTLLPHLSSESSINKEADCTGCAQNKVNVIDSDPLLTELRVEYVKQQILKKLRLSKPPEVSMPLSTLPKPLINGNVLRPSLERPAENFYGKTNQVVVFPNEGVADSTKYHQSSNHITGFNPAVCFTFYLPNEMLYVDVTSAELWFYKKQVENVDELKQTFVLSELDHWDQGGRFEKNTFMAIFETDIKASDAVNILHQRGICQQTNAPIELVASDILDHYRTYALLEKLLHTPTKLASEQLAFQIEPQTSQMLIEMYYEFDDVVIRELLGKKITSKSRKDMDEVAEKTGITLKSCRRQYDNVKRVFKTVEDLPGSLATNIKQHFLLSEDLAKRYAAVVFIACLRFEMNKRKLQFLTFPDLYHCANSMMSSWTYRCVGSEYFDTDLDREFLQELSECRVLLDNDKHHKHLVCLKLKPMLLDRSYQELDTNFRSYSRAILCIGCNLHRSREVRFFFLELVERCIEPWRQVNWTHSDLRNFLAVYTQCALDMDVLREGELRDAFERYMTVVTCCLLRVSAQENTYRSITSTLRECYENKDLLEKDNRLPHTLNTLIAILRKIENVESQNMDLRALTVAIMHRFRQDGIVKNPNVVEQSGVLPYKAGVQAQKYVQIIHFIPETTSRLLDDNIITDIERCTLHFMLSSSIEMYERGDENKMCRLTGPFRSVRSVISNYSLNRNLDMHDDVETLTPEQIDVITSNKDEVTKHVFDPNAMYSEFPPNHPKIARLVDKPLSSCPVENGVIKTAWGPVSAGPLIAGIAAGLQPEDVTLSEVFTEDNAERRTNLSKLTLDNKWIATITGDLAEVILMQGPTNNKDENFVVGVDGNWNSSALPRWYFLTNNSKLQFTAAEIRGAIDGFVLAREIEALFSKIPKLRLSQILDLYYSSRGLFDPTIRACNRKTLFENISSSIMSEQTFSASLVLEEYLHKATISDDKMENFATQATEQLASYVTSMDNDLSCNKTETGNFDVTQIAIDLTIIIDITWSFTEIQSIIANILDKIDINQYNSQFTIINGHDGSIILNTTNSILDFGLYNINNYTNNATNGINFDLPKSFDKLWVLQKKKLNDTRYDLGNIKSDVVLIIPYTSSISSSDKEYCIQKIKKMREQVPDTTLFILTYGSIDRWTDLISSTNLFGVTTVSDIGDSAIITKLISRIKQVPQRMINTQCGDNYVIVGMSNSFVNYIEPNSVVFYRMHPNYFFSTDSDHVSKITIQSDDNLKVCKSRRFQNINETNDCVSINNDAYTIEFSCGDAGLIHLCDPLYLLISANSSTINFKYGPDECRFPHMIKYTISYKNLVCESNANINMLNIFILVISMIYTFL</sequence>
<keyword evidence="1" id="KW-0732">Signal</keyword>
<name>A0A836F381_9HYME</name>